<name>A0A8J3QQN9_9ACTN</name>
<evidence type="ECO:0008006" key="3">
    <source>
        <dbReference type="Google" id="ProtNLM"/>
    </source>
</evidence>
<accession>A0A8J3QQN9</accession>
<evidence type="ECO:0000313" key="1">
    <source>
        <dbReference type="EMBL" id="GIH14779.1"/>
    </source>
</evidence>
<dbReference type="AlphaFoldDB" id="A0A8J3QQN9"/>
<sequence length="187" mass="20038">MSVNGQRELERVRTVEERLERVEALPEPARGTAVALVQALLALYGDGLDRMASAGRRTGGEAFAADLVGDDLVAHLLLLHGLHPQEAPERIGRAIDRLGSRLHGARARLVEVTGGVARLRVGNVSGCGSSRAAVEEVLTEAVRAAAPEVTGVEVEYEQRQPALIPLDSLRRHATVAARPVRTEPEQV</sequence>
<dbReference type="Gene3D" id="3.30.300.130">
    <property type="entry name" value="Fe-S cluster assembly (FSCA)"/>
    <property type="match status" value="1"/>
</dbReference>
<organism evidence="1 2">
    <name type="scientific">Rugosimonospora africana</name>
    <dbReference type="NCBI Taxonomy" id="556532"/>
    <lineage>
        <taxon>Bacteria</taxon>
        <taxon>Bacillati</taxon>
        <taxon>Actinomycetota</taxon>
        <taxon>Actinomycetes</taxon>
        <taxon>Micromonosporales</taxon>
        <taxon>Micromonosporaceae</taxon>
        <taxon>Rugosimonospora</taxon>
    </lineage>
</organism>
<protein>
    <recommendedName>
        <fullName evidence="3">NIF system FeS cluster assembly NifU C-terminal domain-containing protein</fullName>
    </recommendedName>
</protein>
<keyword evidence="2" id="KW-1185">Reference proteome</keyword>
<evidence type="ECO:0000313" key="2">
    <source>
        <dbReference type="Proteomes" id="UP000642748"/>
    </source>
</evidence>
<dbReference type="Proteomes" id="UP000642748">
    <property type="component" value="Unassembled WGS sequence"/>
</dbReference>
<comment type="caution">
    <text evidence="1">The sequence shown here is derived from an EMBL/GenBank/DDBJ whole genome shotgun (WGS) entry which is preliminary data.</text>
</comment>
<proteinExistence type="predicted"/>
<dbReference type="EMBL" id="BONZ01000027">
    <property type="protein sequence ID" value="GIH14779.1"/>
    <property type="molecule type" value="Genomic_DNA"/>
</dbReference>
<dbReference type="InterPro" id="IPR034904">
    <property type="entry name" value="FSCA_dom_sf"/>
</dbReference>
<gene>
    <name evidence="1" type="ORF">Raf01_29510</name>
</gene>
<reference evidence="1" key="1">
    <citation type="submission" date="2021-01" db="EMBL/GenBank/DDBJ databases">
        <title>Whole genome shotgun sequence of Rugosimonospora africana NBRC 104875.</title>
        <authorList>
            <person name="Komaki H."/>
            <person name="Tamura T."/>
        </authorList>
    </citation>
    <scope>NUCLEOTIDE SEQUENCE</scope>
    <source>
        <strain evidence="1">NBRC 104875</strain>
    </source>
</reference>